<comment type="caution">
    <text evidence="2">The sequence shown here is derived from an EMBL/GenBank/DDBJ whole genome shotgun (WGS) entry which is preliminary data.</text>
</comment>
<protein>
    <submittedName>
        <fullName evidence="2">Glycosyltransferase family 2 protein</fullName>
    </submittedName>
</protein>
<dbReference type="PANTHER" id="PTHR22916">
    <property type="entry name" value="GLYCOSYLTRANSFERASE"/>
    <property type="match status" value="1"/>
</dbReference>
<reference evidence="2 3" key="1">
    <citation type="submission" date="2024-08" db="EMBL/GenBank/DDBJ databases">
        <title>Draft Genome Sequence of Legionella lytica strain DSB2004, Isolated From a Fire Sprinkler System.</title>
        <authorList>
            <person name="Everhart A.D."/>
            <person name="Kidane D.T."/>
            <person name="Farone A.L."/>
            <person name="Farone M.B."/>
        </authorList>
    </citation>
    <scope>NUCLEOTIDE SEQUENCE [LARGE SCALE GENOMIC DNA]</scope>
    <source>
        <strain evidence="2 3">DSB2004</strain>
    </source>
</reference>
<accession>A0ABW8DCA0</accession>
<dbReference type="RefSeq" id="WP_400187980.1">
    <property type="nucleotide sequence ID" value="NZ_JBGORX010000004.1"/>
</dbReference>
<dbReference type="CDD" id="cd04196">
    <property type="entry name" value="GT_2_like_d"/>
    <property type="match status" value="1"/>
</dbReference>
<evidence type="ECO:0000259" key="1">
    <source>
        <dbReference type="Pfam" id="PF00535"/>
    </source>
</evidence>
<dbReference type="InterPro" id="IPR029044">
    <property type="entry name" value="Nucleotide-diphossugar_trans"/>
</dbReference>
<evidence type="ECO:0000313" key="2">
    <source>
        <dbReference type="EMBL" id="MFJ1269155.1"/>
    </source>
</evidence>
<proteinExistence type="predicted"/>
<gene>
    <name evidence="2" type="ORF">ACD661_11345</name>
</gene>
<dbReference type="PANTHER" id="PTHR22916:SF3">
    <property type="entry name" value="UDP-GLCNAC:BETAGAL BETA-1,3-N-ACETYLGLUCOSAMINYLTRANSFERASE-LIKE PROTEIN 1"/>
    <property type="match status" value="1"/>
</dbReference>
<name>A0ABW8DCA0_9GAMM</name>
<sequence>MHNQHVTILLATYNGETYLKEQLESIIQQTHKHWHIFASDDGSNDRTMTILKHYKIQINNGPREGFATNFLFLITKVGMNSDYYAFSDQDDIWDPNKLTRAIDWLNLVPEDTPALYCGRTHLINDKSISMGYSPLFLKKPAFKNALVQNIGGGNTMVFNRAALCLLRQTKKHYNVVSHDWWAYLLISGAGGEVYYDSQPNLHYRQHNANIVGSNSNWMARIYRVRRLFQGQLKQWIDLNNKVLFSVSHLLTPENKKILEQFQLARRSPVILRLIKLMQLGIFRQTLFGQLGLLIGTLFNKI</sequence>
<dbReference type="Gene3D" id="3.90.550.10">
    <property type="entry name" value="Spore Coat Polysaccharide Biosynthesis Protein SpsA, Chain A"/>
    <property type="match status" value="1"/>
</dbReference>
<dbReference type="InterPro" id="IPR001173">
    <property type="entry name" value="Glyco_trans_2-like"/>
</dbReference>
<dbReference type="Proteomes" id="UP001615550">
    <property type="component" value="Unassembled WGS sequence"/>
</dbReference>
<feature type="domain" description="Glycosyltransferase 2-like" evidence="1">
    <location>
        <begin position="7"/>
        <end position="135"/>
    </location>
</feature>
<dbReference type="Pfam" id="PF00535">
    <property type="entry name" value="Glycos_transf_2"/>
    <property type="match status" value="1"/>
</dbReference>
<dbReference type="EMBL" id="JBGORX010000004">
    <property type="protein sequence ID" value="MFJ1269155.1"/>
    <property type="molecule type" value="Genomic_DNA"/>
</dbReference>
<keyword evidence="3" id="KW-1185">Reference proteome</keyword>
<organism evidence="2 3">
    <name type="scientific">Legionella lytica</name>
    <dbReference type="NCBI Taxonomy" id="96232"/>
    <lineage>
        <taxon>Bacteria</taxon>
        <taxon>Pseudomonadati</taxon>
        <taxon>Pseudomonadota</taxon>
        <taxon>Gammaproteobacteria</taxon>
        <taxon>Legionellales</taxon>
        <taxon>Legionellaceae</taxon>
        <taxon>Legionella</taxon>
    </lineage>
</organism>
<dbReference type="SUPFAM" id="SSF53448">
    <property type="entry name" value="Nucleotide-diphospho-sugar transferases"/>
    <property type="match status" value="1"/>
</dbReference>
<evidence type="ECO:0000313" key="3">
    <source>
        <dbReference type="Proteomes" id="UP001615550"/>
    </source>
</evidence>